<proteinExistence type="predicted"/>
<dbReference type="AlphaFoldDB" id="A0A0J6YTB4"/>
<dbReference type="Proteomes" id="UP000054565">
    <property type="component" value="Unassembled WGS sequence"/>
</dbReference>
<feature type="region of interest" description="Disordered" evidence="1">
    <location>
        <begin position="1"/>
        <end position="85"/>
    </location>
</feature>
<protein>
    <submittedName>
        <fullName evidence="2">Uncharacterized protein</fullName>
    </submittedName>
</protein>
<accession>A0A0J6YTB4</accession>
<evidence type="ECO:0000313" key="2">
    <source>
        <dbReference type="EMBL" id="KMP10228.1"/>
    </source>
</evidence>
<evidence type="ECO:0000313" key="3">
    <source>
        <dbReference type="Proteomes" id="UP000054565"/>
    </source>
</evidence>
<name>A0A0J6YTB4_COCIT</name>
<dbReference type="Pfam" id="PF10224">
    <property type="entry name" value="DUF2205"/>
    <property type="match status" value="1"/>
</dbReference>
<dbReference type="EMBL" id="DS028101">
    <property type="protein sequence ID" value="KMP10228.1"/>
    <property type="molecule type" value="Genomic_DNA"/>
</dbReference>
<sequence>MAVESGITAPVTGMTTPDNNNSKDPSFFSSSLPVSDTENGRHPRAKRPCLASRRPSASILVPRDHPEIEIQEEEFPPDDARAMSPRRNPADVERLCREIQEAIQQQALLQALAERIDEIKSVNRQPHIQELVQKRGQTLWATPQEAQGEPSSMSSTRRSAVSWRAHASRPVPVNETVPPPPPCETLGDEILRRTDGIDGPWQEGNKLKQLGNFALLDILGGLEAFSLLVFTQGLQWSTDELQFFAEISDGAL</sequence>
<dbReference type="STRING" id="404692.A0A0J6YTB4"/>
<gene>
    <name evidence="2" type="ORF">CIRG_09909</name>
</gene>
<evidence type="ECO:0000256" key="1">
    <source>
        <dbReference type="SAM" id="MobiDB-lite"/>
    </source>
</evidence>
<dbReference type="OrthoDB" id="10379128at2759"/>
<dbReference type="InterPro" id="IPR019357">
    <property type="entry name" value="SCOC"/>
</dbReference>
<feature type="compositionally biased region" description="Polar residues" evidence="1">
    <location>
        <begin position="13"/>
        <end position="37"/>
    </location>
</feature>
<reference evidence="3" key="1">
    <citation type="journal article" date="2010" name="Genome Res.">
        <title>Population genomic sequencing of Coccidioides fungi reveals recent hybridization and transposon control.</title>
        <authorList>
            <person name="Neafsey D.E."/>
            <person name="Barker B.M."/>
            <person name="Sharpton T.J."/>
            <person name="Stajich J.E."/>
            <person name="Park D.J."/>
            <person name="Whiston E."/>
            <person name="Hung C.-Y."/>
            <person name="McMahan C."/>
            <person name="White J."/>
            <person name="Sykes S."/>
            <person name="Heiman D."/>
            <person name="Young S."/>
            <person name="Zeng Q."/>
            <person name="Abouelleil A."/>
            <person name="Aftuck L."/>
            <person name="Bessette D."/>
            <person name="Brown A."/>
            <person name="FitzGerald M."/>
            <person name="Lui A."/>
            <person name="Macdonald J.P."/>
            <person name="Priest M."/>
            <person name="Orbach M.J."/>
            <person name="Galgiani J.N."/>
            <person name="Kirkland T.N."/>
            <person name="Cole G.T."/>
            <person name="Birren B.W."/>
            <person name="Henn M.R."/>
            <person name="Taylor J.W."/>
            <person name="Rounsley S.D."/>
        </authorList>
    </citation>
    <scope>NUCLEOTIDE SEQUENCE [LARGE SCALE GENOMIC DNA]</scope>
    <source>
        <strain evidence="3">RMSCC 2394</strain>
    </source>
</reference>
<organism evidence="2 3">
    <name type="scientific">Coccidioides immitis RMSCC 2394</name>
    <dbReference type="NCBI Taxonomy" id="404692"/>
    <lineage>
        <taxon>Eukaryota</taxon>
        <taxon>Fungi</taxon>
        <taxon>Dikarya</taxon>
        <taxon>Ascomycota</taxon>
        <taxon>Pezizomycotina</taxon>
        <taxon>Eurotiomycetes</taxon>
        <taxon>Eurotiomycetidae</taxon>
        <taxon>Onygenales</taxon>
        <taxon>Onygenaceae</taxon>
        <taxon>Coccidioides</taxon>
    </lineage>
</organism>